<dbReference type="SUPFAM" id="SSF55729">
    <property type="entry name" value="Acyl-CoA N-acyltransferases (Nat)"/>
    <property type="match status" value="1"/>
</dbReference>
<keyword evidence="5" id="KW-1185">Reference proteome</keyword>
<evidence type="ECO:0000256" key="2">
    <source>
        <dbReference type="ARBA" id="ARBA00023315"/>
    </source>
</evidence>
<dbReference type="PANTHER" id="PTHR43072:SF23">
    <property type="entry name" value="UPF0039 PROTEIN C11D3.02C"/>
    <property type="match status" value="1"/>
</dbReference>
<accession>A0A1H8TI64</accession>
<dbReference type="Proteomes" id="UP000199300">
    <property type="component" value="Unassembled WGS sequence"/>
</dbReference>
<feature type="domain" description="N-acetyltransferase" evidence="3">
    <location>
        <begin position="5"/>
        <end position="163"/>
    </location>
</feature>
<dbReference type="STRING" id="872970.SAMN04488134_11643"/>
<dbReference type="GO" id="GO:0016747">
    <property type="term" value="F:acyltransferase activity, transferring groups other than amino-acyl groups"/>
    <property type="evidence" value="ECO:0007669"/>
    <property type="project" value="InterPro"/>
</dbReference>
<dbReference type="AlphaFoldDB" id="A0A1H8TI64"/>
<organism evidence="4 5">
    <name type="scientific">Amphibacillus marinus</name>
    <dbReference type="NCBI Taxonomy" id="872970"/>
    <lineage>
        <taxon>Bacteria</taxon>
        <taxon>Bacillati</taxon>
        <taxon>Bacillota</taxon>
        <taxon>Bacilli</taxon>
        <taxon>Bacillales</taxon>
        <taxon>Bacillaceae</taxon>
        <taxon>Amphibacillus</taxon>
    </lineage>
</organism>
<proteinExistence type="predicted"/>
<evidence type="ECO:0000313" key="5">
    <source>
        <dbReference type="Proteomes" id="UP000199300"/>
    </source>
</evidence>
<dbReference type="CDD" id="cd04301">
    <property type="entry name" value="NAT_SF"/>
    <property type="match status" value="1"/>
</dbReference>
<name>A0A1H8TI64_9BACI</name>
<sequence length="167" mass="18853">MNGIISIRKMRQSDWKSVASIYSEGILTGNATFEQSLPSWEVWDNSHVKELRYVATYHDAVVGWSALTAISSRCVYEGVAEVSVYVASEVRGKGIGQRLLETITKESENCGFWTIQAGIFPENLGSIKLHKNNQFIEVGKRTRIGKLNGKWRDVLLFERRSKEIGID</sequence>
<protein>
    <submittedName>
        <fullName evidence="4">Phosphinothricin acetyltransferase</fullName>
    </submittedName>
</protein>
<gene>
    <name evidence="4" type="ORF">SAMN04488134_11643</name>
</gene>
<keyword evidence="1 4" id="KW-0808">Transferase</keyword>
<dbReference type="RefSeq" id="WP_342708177.1">
    <property type="nucleotide sequence ID" value="NZ_FODJ01000016.1"/>
</dbReference>
<evidence type="ECO:0000313" key="4">
    <source>
        <dbReference type="EMBL" id="SEO90233.1"/>
    </source>
</evidence>
<dbReference type="Pfam" id="PF00583">
    <property type="entry name" value="Acetyltransf_1"/>
    <property type="match status" value="1"/>
</dbReference>
<evidence type="ECO:0000259" key="3">
    <source>
        <dbReference type="PROSITE" id="PS51186"/>
    </source>
</evidence>
<evidence type="ECO:0000256" key="1">
    <source>
        <dbReference type="ARBA" id="ARBA00022679"/>
    </source>
</evidence>
<dbReference type="EMBL" id="FODJ01000016">
    <property type="protein sequence ID" value="SEO90233.1"/>
    <property type="molecule type" value="Genomic_DNA"/>
</dbReference>
<dbReference type="InterPro" id="IPR016181">
    <property type="entry name" value="Acyl_CoA_acyltransferase"/>
</dbReference>
<reference evidence="4 5" key="1">
    <citation type="submission" date="2016-10" db="EMBL/GenBank/DDBJ databases">
        <authorList>
            <person name="de Groot N.N."/>
        </authorList>
    </citation>
    <scope>NUCLEOTIDE SEQUENCE [LARGE SCALE GENOMIC DNA]</scope>
    <source>
        <strain evidence="4 5">CGMCC 1.10434</strain>
    </source>
</reference>
<dbReference type="InterPro" id="IPR000182">
    <property type="entry name" value="GNAT_dom"/>
</dbReference>
<dbReference type="PROSITE" id="PS51186">
    <property type="entry name" value="GNAT"/>
    <property type="match status" value="1"/>
</dbReference>
<dbReference type="PANTHER" id="PTHR43072">
    <property type="entry name" value="N-ACETYLTRANSFERASE"/>
    <property type="match status" value="1"/>
</dbReference>
<dbReference type="Gene3D" id="3.40.630.30">
    <property type="match status" value="1"/>
</dbReference>
<keyword evidence="2" id="KW-0012">Acyltransferase</keyword>